<organism evidence="1 2">
    <name type="scientific">Rhododendron griersonianum</name>
    <dbReference type="NCBI Taxonomy" id="479676"/>
    <lineage>
        <taxon>Eukaryota</taxon>
        <taxon>Viridiplantae</taxon>
        <taxon>Streptophyta</taxon>
        <taxon>Embryophyta</taxon>
        <taxon>Tracheophyta</taxon>
        <taxon>Spermatophyta</taxon>
        <taxon>Magnoliopsida</taxon>
        <taxon>eudicotyledons</taxon>
        <taxon>Gunneridae</taxon>
        <taxon>Pentapetalae</taxon>
        <taxon>asterids</taxon>
        <taxon>Ericales</taxon>
        <taxon>Ericaceae</taxon>
        <taxon>Ericoideae</taxon>
        <taxon>Rhodoreae</taxon>
        <taxon>Rhododendron</taxon>
    </lineage>
</organism>
<sequence length="114" mass="13419">MEQNVKKYVSVEMHPWVLNLQKTLESFVSRVWCVLFRGILREGSTQNHASNLPQFSSLFNFVQFAGCPHKNSWTQSISELQHLKSPLQLVATRFRWSILSNGYYEVLSIRWEMK</sequence>
<keyword evidence="2" id="KW-1185">Reference proteome</keyword>
<gene>
    <name evidence="1" type="ORF">RHGRI_001058</name>
</gene>
<dbReference type="Proteomes" id="UP000823749">
    <property type="component" value="Chromosome 1"/>
</dbReference>
<dbReference type="EMBL" id="JACTNZ010000001">
    <property type="protein sequence ID" value="KAG5565046.1"/>
    <property type="molecule type" value="Genomic_DNA"/>
</dbReference>
<name>A0AAV6LLN7_9ERIC</name>
<evidence type="ECO:0000313" key="2">
    <source>
        <dbReference type="Proteomes" id="UP000823749"/>
    </source>
</evidence>
<reference evidence="1" key="1">
    <citation type="submission" date="2020-08" db="EMBL/GenBank/DDBJ databases">
        <title>Plant Genome Project.</title>
        <authorList>
            <person name="Zhang R.-G."/>
        </authorList>
    </citation>
    <scope>NUCLEOTIDE SEQUENCE</scope>
    <source>
        <strain evidence="1">WSP0</strain>
        <tissue evidence="1">Leaf</tissue>
    </source>
</reference>
<protein>
    <submittedName>
        <fullName evidence="1">Uncharacterized protein</fullName>
    </submittedName>
</protein>
<dbReference type="AlphaFoldDB" id="A0AAV6LLN7"/>
<evidence type="ECO:0000313" key="1">
    <source>
        <dbReference type="EMBL" id="KAG5565046.1"/>
    </source>
</evidence>
<proteinExistence type="predicted"/>
<comment type="caution">
    <text evidence="1">The sequence shown here is derived from an EMBL/GenBank/DDBJ whole genome shotgun (WGS) entry which is preliminary data.</text>
</comment>
<accession>A0AAV6LLN7</accession>